<evidence type="ECO:0000256" key="5">
    <source>
        <dbReference type="ARBA" id="ARBA00022741"/>
    </source>
</evidence>
<dbReference type="EMBL" id="MJBI02000002">
    <property type="protein sequence ID" value="RAI81157.1"/>
    <property type="molecule type" value="Genomic_DNA"/>
</dbReference>
<dbReference type="PANTHER" id="PTHR24220">
    <property type="entry name" value="IMPORT ATP-BINDING PROTEIN"/>
    <property type="match status" value="1"/>
</dbReference>
<dbReference type="RefSeq" id="WP_099579284.1">
    <property type="nucleotide sequence ID" value="NZ_MJBI02000002.1"/>
</dbReference>
<feature type="domain" description="ABC transporter" evidence="11">
    <location>
        <begin position="2"/>
        <end position="225"/>
    </location>
</feature>
<dbReference type="InterPro" id="IPR017871">
    <property type="entry name" value="ABC_transporter-like_CS"/>
</dbReference>
<dbReference type="GO" id="GO:0098796">
    <property type="term" value="C:membrane protein complex"/>
    <property type="evidence" value="ECO:0007669"/>
    <property type="project" value="UniProtKB-ARBA"/>
</dbReference>
<dbReference type="Proteomes" id="UP000229523">
    <property type="component" value="Unassembled WGS sequence"/>
</dbReference>
<evidence type="ECO:0000256" key="1">
    <source>
        <dbReference type="ARBA" id="ARBA00004202"/>
    </source>
</evidence>
<evidence type="ECO:0000256" key="6">
    <source>
        <dbReference type="ARBA" id="ARBA00022840"/>
    </source>
</evidence>
<evidence type="ECO:0000256" key="10">
    <source>
        <dbReference type="ARBA" id="ARBA00024721"/>
    </source>
</evidence>
<comment type="subunit">
    <text evidence="2">The complex is composed of two ATP-binding proteins (HrtA), two transmembrane proteins (HrtB) and a solute-binding protein.</text>
</comment>
<dbReference type="SMART" id="SM00382">
    <property type="entry name" value="AAA"/>
    <property type="match status" value="1"/>
</dbReference>
<comment type="caution">
    <text evidence="12">The sequence shown here is derived from an EMBL/GenBank/DDBJ whole genome shotgun (WGS) entry which is preliminary data.</text>
</comment>
<evidence type="ECO:0000256" key="4">
    <source>
        <dbReference type="ARBA" id="ARBA00022475"/>
    </source>
</evidence>
<dbReference type="GO" id="GO:0005524">
    <property type="term" value="F:ATP binding"/>
    <property type="evidence" value="ECO:0007669"/>
    <property type="project" value="UniProtKB-KW"/>
</dbReference>
<evidence type="ECO:0000259" key="11">
    <source>
        <dbReference type="PROSITE" id="PS50893"/>
    </source>
</evidence>
<keyword evidence="3" id="KW-0813">Transport</keyword>
<dbReference type="SUPFAM" id="SSF52540">
    <property type="entry name" value="P-loop containing nucleoside triphosphate hydrolases"/>
    <property type="match status" value="1"/>
</dbReference>
<dbReference type="InterPro" id="IPR003439">
    <property type="entry name" value="ABC_transporter-like_ATP-bd"/>
</dbReference>
<keyword evidence="4" id="KW-1003">Cell membrane</keyword>
<evidence type="ECO:0000256" key="2">
    <source>
        <dbReference type="ARBA" id="ARBA00011131"/>
    </source>
</evidence>
<gene>
    <name evidence="12" type="ORF">BFS35_006210</name>
</gene>
<evidence type="ECO:0000256" key="8">
    <source>
        <dbReference type="ARBA" id="ARBA00024359"/>
    </source>
</evidence>
<dbReference type="GO" id="GO:0005886">
    <property type="term" value="C:plasma membrane"/>
    <property type="evidence" value="ECO:0007669"/>
    <property type="project" value="UniProtKB-SubCell"/>
</dbReference>
<dbReference type="Pfam" id="PF00005">
    <property type="entry name" value="ABC_tran"/>
    <property type="match status" value="1"/>
</dbReference>
<dbReference type="InterPro" id="IPR015854">
    <property type="entry name" value="ABC_transpr_LolD-like"/>
</dbReference>
<evidence type="ECO:0000256" key="9">
    <source>
        <dbReference type="ARBA" id="ARBA00024432"/>
    </source>
</evidence>
<keyword evidence="5" id="KW-0547">Nucleotide-binding</keyword>
<keyword evidence="6 12" id="KW-0067">ATP-binding</keyword>
<dbReference type="Gene3D" id="3.40.50.300">
    <property type="entry name" value="P-loop containing nucleotide triphosphate hydrolases"/>
    <property type="match status" value="1"/>
</dbReference>
<dbReference type="FunFam" id="3.40.50.300:FF:000032">
    <property type="entry name" value="Export ABC transporter ATP-binding protein"/>
    <property type="match status" value="1"/>
</dbReference>
<dbReference type="PROSITE" id="PS00211">
    <property type="entry name" value="ABC_TRANSPORTER_1"/>
    <property type="match status" value="1"/>
</dbReference>
<dbReference type="PROSITE" id="PS50893">
    <property type="entry name" value="ABC_TRANSPORTER_2"/>
    <property type="match status" value="1"/>
</dbReference>
<dbReference type="InterPro" id="IPR027417">
    <property type="entry name" value="P-loop_NTPase"/>
</dbReference>
<sequence>MIHVKHLTKSFKQGDTEVTVLKDINFEVAPGEIVCLYGPSGSGKSTLLTIIGALLKPTRGDVLIDNRSITTLKQHELTQLRLSEIGFIFQASHLVPFLKVKEQLMHVALENKMEKKKASKRADELLNTFGLGHRTKQYPKNLSGGEKQRVAIARAFMNDPSLILADEPTASLDFERATQVIEAIRERVKAQQSACIIITHDDRIFKYADHLYRLEGGKMVKERQI</sequence>
<organism evidence="12 13">
    <name type="scientific">Macrococcoides goetzii</name>
    <dbReference type="NCBI Taxonomy" id="1891097"/>
    <lineage>
        <taxon>Bacteria</taxon>
        <taxon>Bacillati</taxon>
        <taxon>Bacillota</taxon>
        <taxon>Bacilli</taxon>
        <taxon>Bacillales</taxon>
        <taxon>Staphylococcaceae</taxon>
        <taxon>Macrococcoides</taxon>
    </lineage>
</organism>
<dbReference type="InterPro" id="IPR017911">
    <property type="entry name" value="MacB-like_ATP-bd"/>
</dbReference>
<dbReference type="CDD" id="cd03255">
    <property type="entry name" value="ABC_MJ0796_LolCDE_FtsE"/>
    <property type="match status" value="1"/>
</dbReference>
<dbReference type="GO" id="GO:0016887">
    <property type="term" value="F:ATP hydrolysis activity"/>
    <property type="evidence" value="ECO:0007669"/>
    <property type="project" value="InterPro"/>
</dbReference>
<dbReference type="AlphaFoldDB" id="A0A395GBQ2"/>
<proteinExistence type="inferred from homology"/>
<protein>
    <recommendedName>
        <fullName evidence="9">Putative hemin import ATP-binding protein HrtA</fullName>
    </recommendedName>
</protein>
<name>A0A395GBQ2_9STAP</name>
<dbReference type="InterPro" id="IPR003593">
    <property type="entry name" value="AAA+_ATPase"/>
</dbReference>
<reference evidence="12 13" key="1">
    <citation type="journal article" date="2018" name="Front. Microbiol.">
        <title>Description and Comparative Genomics of Macrococcus caseolyticus subsp. hominis subsp. nov., Macrococcus goetzii sp. nov., Macrococcus epidermidis sp. nov., and Macrococcus bohemicus sp. nov., Novel Macrococci From Human Clinical Material With Virulence Potential and Suspected Uptake of Foreign DNA by Natural Transformation.</title>
        <authorList>
            <person name="Maslanova I."/>
            <person name="Wertheimer Z."/>
            <person name="Sedlacek I."/>
            <person name="Svec P."/>
            <person name="Indrakova A."/>
            <person name="Kovarovic V."/>
            <person name="Schumann P."/>
            <person name="Sproer C."/>
            <person name="Kralova S."/>
            <person name="Sedo O."/>
            <person name="Kristofova L."/>
            <person name="Vrbovska V."/>
            <person name="Fuzik T."/>
            <person name="Petras P."/>
            <person name="Zdrahal Z."/>
            <person name="Ruzickova V."/>
            <person name="Doskar J."/>
            <person name="Pantucek R."/>
        </authorList>
    </citation>
    <scope>NUCLEOTIDE SEQUENCE [LARGE SCALE GENOMIC DNA]</scope>
    <source>
        <strain evidence="12 13">CCM 4927</strain>
    </source>
</reference>
<comment type="subcellular location">
    <subcellularLocation>
        <location evidence="1">Cell membrane</location>
        <topology evidence="1">Peripheral membrane protein</topology>
    </subcellularLocation>
</comment>
<evidence type="ECO:0000256" key="3">
    <source>
        <dbReference type="ARBA" id="ARBA00022448"/>
    </source>
</evidence>
<comment type="function">
    <text evidence="10">Part of the ABC transporter complex hrt involved in hemin import. Responsible for energy coupling to the transport system.</text>
</comment>
<dbReference type="GO" id="GO:0022857">
    <property type="term" value="F:transmembrane transporter activity"/>
    <property type="evidence" value="ECO:0007669"/>
    <property type="project" value="TreeGrafter"/>
</dbReference>
<evidence type="ECO:0000313" key="13">
    <source>
        <dbReference type="Proteomes" id="UP000229523"/>
    </source>
</evidence>
<keyword evidence="13" id="KW-1185">Reference proteome</keyword>
<evidence type="ECO:0000256" key="7">
    <source>
        <dbReference type="ARBA" id="ARBA00023136"/>
    </source>
</evidence>
<accession>A0A395GBQ2</accession>
<evidence type="ECO:0000313" key="12">
    <source>
        <dbReference type="EMBL" id="RAI81157.1"/>
    </source>
</evidence>
<keyword evidence="7" id="KW-0472">Membrane</keyword>
<comment type="similarity">
    <text evidence="8">Belongs to the ABC transporter superfamily. HrtA family.</text>
</comment>
<dbReference type="PANTHER" id="PTHR24220:SF666">
    <property type="entry name" value="HEMIN IMPORT ATP-BINDING PROTEIN HRTA-RELATED"/>
    <property type="match status" value="1"/>
</dbReference>